<proteinExistence type="predicted"/>
<comment type="caution">
    <text evidence="2">The sequence shown here is derived from an EMBL/GenBank/DDBJ whole genome shotgun (WGS) entry which is preliminary data.</text>
</comment>
<feature type="region of interest" description="Disordered" evidence="1">
    <location>
        <begin position="222"/>
        <end position="411"/>
    </location>
</feature>
<feature type="region of interest" description="Disordered" evidence="1">
    <location>
        <begin position="24"/>
        <end position="45"/>
    </location>
</feature>
<dbReference type="InParanoid" id="A0A409WWJ5"/>
<evidence type="ECO:0000313" key="2">
    <source>
        <dbReference type="EMBL" id="PPQ82839.1"/>
    </source>
</evidence>
<sequence length="411" mass="44123">MPEKKFEITSEGLASRLRVYVIPKDDSSSTEQVSSTSESYDEPVSSNSASASLLKLLLSNRLTIIMQLLRLFTIFSVLLVSGLGAPVDTARKDTPSSSSDGSKTPPASREHGEFVGVRPGAYEKKTKENNLKSISIHPGVVMGGPHPETGRYSVAMISKKLPNDPPQAPIEHYHPVSTVYGNIALSPPKEIRPEDMKGWINEKTGAREKHMNDENLTRLKKDMGPHVDWRPPTPPPKPPTPPPKTPPPPPAKTPKNAKKGQQNNAHASGSQHTSPSRHGGTGHPTPFKHGAAGHGHPGTPGSPSTHGSGSRRHSTTGGPNQQHGKAPRRSSSPDNHPHAQKAPKRSSSPDKHPHAKAPRRSSSPDTHPHAKKAPRRSSAPGPRPKSPNHGKKPAHGGGTKPSQDHSHKHKR</sequence>
<feature type="compositionally biased region" description="Pro residues" evidence="1">
    <location>
        <begin position="231"/>
        <end position="252"/>
    </location>
</feature>
<dbReference type="OrthoDB" id="3045303at2759"/>
<gene>
    <name evidence="2" type="ORF">CVT25_009214</name>
</gene>
<feature type="region of interest" description="Disordered" evidence="1">
    <location>
        <begin position="89"/>
        <end position="121"/>
    </location>
</feature>
<reference evidence="2 3" key="1">
    <citation type="journal article" date="2018" name="Evol. Lett.">
        <title>Horizontal gene cluster transfer increased hallucinogenic mushroom diversity.</title>
        <authorList>
            <person name="Reynolds H.T."/>
            <person name="Vijayakumar V."/>
            <person name="Gluck-Thaler E."/>
            <person name="Korotkin H.B."/>
            <person name="Matheny P.B."/>
            <person name="Slot J.C."/>
        </authorList>
    </citation>
    <scope>NUCLEOTIDE SEQUENCE [LARGE SCALE GENOMIC DNA]</scope>
    <source>
        <strain evidence="2 3">2631</strain>
    </source>
</reference>
<feature type="compositionally biased region" description="Low complexity" evidence="1">
    <location>
        <begin position="29"/>
        <end position="38"/>
    </location>
</feature>
<dbReference type="STRING" id="93625.A0A409WWJ5"/>
<accession>A0A409WWJ5</accession>
<evidence type="ECO:0000256" key="1">
    <source>
        <dbReference type="SAM" id="MobiDB-lite"/>
    </source>
</evidence>
<dbReference type="EMBL" id="NHYD01003092">
    <property type="protein sequence ID" value="PPQ82839.1"/>
    <property type="molecule type" value="Genomic_DNA"/>
</dbReference>
<feature type="compositionally biased region" description="Polar residues" evidence="1">
    <location>
        <begin position="259"/>
        <end position="276"/>
    </location>
</feature>
<organism evidence="2 3">
    <name type="scientific">Psilocybe cyanescens</name>
    <dbReference type="NCBI Taxonomy" id="93625"/>
    <lineage>
        <taxon>Eukaryota</taxon>
        <taxon>Fungi</taxon>
        <taxon>Dikarya</taxon>
        <taxon>Basidiomycota</taxon>
        <taxon>Agaricomycotina</taxon>
        <taxon>Agaricomycetes</taxon>
        <taxon>Agaricomycetidae</taxon>
        <taxon>Agaricales</taxon>
        <taxon>Agaricineae</taxon>
        <taxon>Strophariaceae</taxon>
        <taxon>Psilocybe</taxon>
    </lineage>
</organism>
<dbReference type="Proteomes" id="UP000283269">
    <property type="component" value="Unassembled WGS sequence"/>
</dbReference>
<evidence type="ECO:0000313" key="3">
    <source>
        <dbReference type="Proteomes" id="UP000283269"/>
    </source>
</evidence>
<name>A0A409WWJ5_PSICY</name>
<protein>
    <submittedName>
        <fullName evidence="2">Uncharacterized protein</fullName>
    </submittedName>
</protein>
<dbReference type="AlphaFoldDB" id="A0A409WWJ5"/>
<feature type="compositionally biased region" description="Low complexity" evidence="1">
    <location>
        <begin position="299"/>
        <end position="308"/>
    </location>
</feature>
<keyword evidence="3" id="KW-1185">Reference proteome</keyword>